<dbReference type="VEuPathDB" id="FungiDB:PADG_11069"/>
<dbReference type="VEuPathDB" id="FungiDB:PABG_11776"/>
<accession>A0A1D2JC73</accession>
<protein>
    <submittedName>
        <fullName evidence="1">Uncharacterized protein</fullName>
    </submittedName>
</protein>
<organism evidence="1 2">
    <name type="scientific">Paracoccidioides brasiliensis</name>
    <dbReference type="NCBI Taxonomy" id="121759"/>
    <lineage>
        <taxon>Eukaryota</taxon>
        <taxon>Fungi</taxon>
        <taxon>Dikarya</taxon>
        <taxon>Ascomycota</taxon>
        <taxon>Pezizomycotina</taxon>
        <taxon>Eurotiomycetes</taxon>
        <taxon>Eurotiomycetidae</taxon>
        <taxon>Onygenales</taxon>
        <taxon>Ajellomycetaceae</taxon>
        <taxon>Paracoccidioides</taxon>
    </lineage>
</organism>
<gene>
    <name evidence="1" type="ORF">ACO22_04777</name>
</gene>
<dbReference type="EMBL" id="LZYO01000197">
    <property type="protein sequence ID" value="ODH26186.1"/>
    <property type="molecule type" value="Genomic_DNA"/>
</dbReference>
<evidence type="ECO:0000313" key="1">
    <source>
        <dbReference type="EMBL" id="ODH26186.1"/>
    </source>
</evidence>
<evidence type="ECO:0000313" key="2">
    <source>
        <dbReference type="Proteomes" id="UP000242814"/>
    </source>
</evidence>
<name>A0A1D2JC73_PARBR</name>
<dbReference type="Proteomes" id="UP000242814">
    <property type="component" value="Unassembled WGS sequence"/>
</dbReference>
<proteinExistence type="predicted"/>
<sequence>MILGVATTLGVGDKPSLSNSFLHSARTSQLTLKAILIGSANLRFDESPSYSIKYCAEGEDEPAAYARTYYVRVDPSGTLQLGELVDRLFLYQCKLNIQWKRGRPPETAVKILAIRPVLGLATVCDADKMDQVPRMLRTSTGSREVNFYKQIPIFQSSISEAGSTRYISFLIPAQTQQMIRFAVRKVFTECEVNTLKGVTDYRRRSSWEVYSGEFGLKLHTQK</sequence>
<comment type="caution">
    <text evidence="1">The sequence shown here is derived from an EMBL/GenBank/DDBJ whole genome shotgun (WGS) entry which is preliminary data.</text>
</comment>
<dbReference type="AlphaFoldDB" id="A0A1D2JC73"/>
<reference evidence="1 2" key="1">
    <citation type="submission" date="2016-06" db="EMBL/GenBank/DDBJ databases">
        <authorList>
            <person name="Kjaerup R.B."/>
            <person name="Dalgaard T.S."/>
            <person name="Juul-Madsen H.R."/>
        </authorList>
    </citation>
    <scope>NUCLEOTIDE SEQUENCE [LARGE SCALE GENOMIC DNA]</scope>
    <source>
        <strain evidence="1 2">Pb300</strain>
    </source>
</reference>